<keyword evidence="9" id="KW-1185">Reference proteome</keyword>
<evidence type="ECO:0000256" key="6">
    <source>
        <dbReference type="SAM" id="SignalP"/>
    </source>
</evidence>
<reference evidence="8 9" key="1">
    <citation type="submission" date="2016-11" db="EMBL/GenBank/DDBJ databases">
        <title>Draft Genome Assembly of Colletotrichum chlorophyti a pathogen of herbaceous plants.</title>
        <authorList>
            <person name="Gan P."/>
            <person name="Narusaka M."/>
            <person name="Tsushima A."/>
            <person name="Narusaka Y."/>
            <person name="Takano Y."/>
            <person name="Shirasu K."/>
        </authorList>
    </citation>
    <scope>NUCLEOTIDE SEQUENCE [LARGE SCALE GENOMIC DNA]</scope>
    <source>
        <strain evidence="8 9">NTL11</strain>
    </source>
</reference>
<dbReference type="AlphaFoldDB" id="A0A1Q8S3Q2"/>
<sequence length="368" mass="39324">MKSLGKAATLICSLAVSSAWAADYTESLLSLHKTLIEADSTTTAEALGTQALVLYLSEKFTVETQVVEGDPSRQNVYAYRGTSRKTRVLLTSHIDTVPPYIPYSRVGDEIWGRGASDAKGSVAAQVTTLESLLDSGEVAEGDVSLLFVVGEESSGNGMRAANSLNLTWDAVIFGEPTENKLVRAHKGVLGFNISASGVAGHSGYPELGRSAIDLLVLALDAIHESPLPWTEEFGNTTLNVGVIEGGIASNVIPESASGRASVRAATADLEGIKDILNKAVKRVTPEYVELSFGASGYPVSLDYDIEGFNTTVANYYTDVPHLNGTHKRYLYGPGTILVAHSAEERIKVSDLEEAVEGYKRLVLESLKR</sequence>
<dbReference type="Proteomes" id="UP000186583">
    <property type="component" value="Unassembled WGS sequence"/>
</dbReference>
<dbReference type="OrthoDB" id="3064516at2759"/>
<dbReference type="STRING" id="708187.A0A1Q8S3Q2"/>
<dbReference type="PROSITE" id="PS00758">
    <property type="entry name" value="ARGE_DAPE_CPG2_1"/>
    <property type="match status" value="1"/>
</dbReference>
<evidence type="ECO:0000259" key="7">
    <source>
        <dbReference type="Pfam" id="PF07687"/>
    </source>
</evidence>
<organism evidence="8 9">
    <name type="scientific">Colletotrichum chlorophyti</name>
    <dbReference type="NCBI Taxonomy" id="708187"/>
    <lineage>
        <taxon>Eukaryota</taxon>
        <taxon>Fungi</taxon>
        <taxon>Dikarya</taxon>
        <taxon>Ascomycota</taxon>
        <taxon>Pezizomycotina</taxon>
        <taxon>Sordariomycetes</taxon>
        <taxon>Hypocreomycetidae</taxon>
        <taxon>Glomerellales</taxon>
        <taxon>Glomerellaceae</taxon>
        <taxon>Colletotrichum</taxon>
    </lineage>
</organism>
<dbReference type="Gene3D" id="3.40.630.10">
    <property type="entry name" value="Zn peptidases"/>
    <property type="match status" value="1"/>
</dbReference>
<evidence type="ECO:0000256" key="2">
    <source>
        <dbReference type="ARBA" id="ARBA00006247"/>
    </source>
</evidence>
<dbReference type="SUPFAM" id="SSF55031">
    <property type="entry name" value="Bacterial exopeptidase dimerisation domain"/>
    <property type="match status" value="1"/>
</dbReference>
<evidence type="ECO:0000313" key="9">
    <source>
        <dbReference type="Proteomes" id="UP000186583"/>
    </source>
</evidence>
<dbReference type="GO" id="GO:0046872">
    <property type="term" value="F:metal ion binding"/>
    <property type="evidence" value="ECO:0007669"/>
    <property type="project" value="UniProtKB-KW"/>
</dbReference>
<dbReference type="InterPro" id="IPR050072">
    <property type="entry name" value="Peptidase_M20A"/>
</dbReference>
<evidence type="ECO:0000256" key="5">
    <source>
        <dbReference type="ARBA" id="ARBA00022833"/>
    </source>
</evidence>
<comment type="caution">
    <text evidence="8">The sequence shown here is derived from an EMBL/GenBank/DDBJ whole genome shotgun (WGS) entry which is preliminary data.</text>
</comment>
<feature type="chain" id="PRO_5012186748" evidence="6">
    <location>
        <begin position="22"/>
        <end position="368"/>
    </location>
</feature>
<proteinExistence type="inferred from homology"/>
<keyword evidence="6" id="KW-0732">Signal</keyword>
<dbReference type="SUPFAM" id="SSF53187">
    <property type="entry name" value="Zn-dependent exopeptidases"/>
    <property type="match status" value="1"/>
</dbReference>
<evidence type="ECO:0000256" key="4">
    <source>
        <dbReference type="ARBA" id="ARBA00022801"/>
    </source>
</evidence>
<keyword evidence="5" id="KW-0862">Zinc</keyword>
<comment type="similarity">
    <text evidence="2">Belongs to the peptidase M20A family.</text>
</comment>
<dbReference type="Pfam" id="PF07687">
    <property type="entry name" value="M20_dimer"/>
    <property type="match status" value="1"/>
</dbReference>
<comment type="cofactor">
    <cofactor evidence="1">
        <name>Zn(2+)</name>
        <dbReference type="ChEBI" id="CHEBI:29105"/>
    </cofactor>
</comment>
<dbReference type="PROSITE" id="PS00759">
    <property type="entry name" value="ARGE_DAPE_CPG2_2"/>
    <property type="match status" value="1"/>
</dbReference>
<dbReference type="PANTHER" id="PTHR43808">
    <property type="entry name" value="ACETYLORNITHINE DEACETYLASE"/>
    <property type="match status" value="1"/>
</dbReference>
<protein>
    <submittedName>
        <fullName evidence="8">Peptidase M20 domain-containing protein-like protein 1</fullName>
    </submittedName>
</protein>
<name>A0A1Q8S3Q2_9PEZI</name>
<dbReference type="PANTHER" id="PTHR43808:SF8">
    <property type="entry name" value="PEPTIDASE M20 DIMERISATION DOMAIN-CONTAINING PROTEIN"/>
    <property type="match status" value="1"/>
</dbReference>
<dbReference type="Gene3D" id="3.30.70.360">
    <property type="match status" value="1"/>
</dbReference>
<evidence type="ECO:0000313" key="8">
    <source>
        <dbReference type="EMBL" id="OLN96040.1"/>
    </source>
</evidence>
<accession>A0A1Q8S3Q2</accession>
<feature type="signal peptide" evidence="6">
    <location>
        <begin position="1"/>
        <end position="21"/>
    </location>
</feature>
<dbReference type="EMBL" id="MPGH01000022">
    <property type="protein sequence ID" value="OLN96040.1"/>
    <property type="molecule type" value="Genomic_DNA"/>
</dbReference>
<evidence type="ECO:0000256" key="3">
    <source>
        <dbReference type="ARBA" id="ARBA00022723"/>
    </source>
</evidence>
<dbReference type="Pfam" id="PF01546">
    <property type="entry name" value="Peptidase_M20"/>
    <property type="match status" value="1"/>
</dbReference>
<evidence type="ECO:0000256" key="1">
    <source>
        <dbReference type="ARBA" id="ARBA00001947"/>
    </source>
</evidence>
<gene>
    <name evidence="8" type="ORF">CCHL11_03281</name>
</gene>
<feature type="domain" description="Peptidase M20 dimerisation" evidence="7">
    <location>
        <begin position="184"/>
        <end position="287"/>
    </location>
</feature>
<dbReference type="InterPro" id="IPR036264">
    <property type="entry name" value="Bact_exopeptidase_dim_dom"/>
</dbReference>
<dbReference type="InterPro" id="IPR001261">
    <property type="entry name" value="ArgE/DapE_CS"/>
</dbReference>
<dbReference type="InterPro" id="IPR011650">
    <property type="entry name" value="Peptidase_M20_dimer"/>
</dbReference>
<dbReference type="CDD" id="cd05652">
    <property type="entry name" value="M20_ArgE_DapE-like_fungal"/>
    <property type="match status" value="1"/>
</dbReference>
<dbReference type="InterPro" id="IPR002933">
    <property type="entry name" value="Peptidase_M20"/>
</dbReference>
<keyword evidence="3" id="KW-0479">Metal-binding</keyword>
<keyword evidence="4" id="KW-0378">Hydrolase</keyword>
<dbReference type="GO" id="GO:0016787">
    <property type="term" value="F:hydrolase activity"/>
    <property type="evidence" value="ECO:0007669"/>
    <property type="project" value="UniProtKB-KW"/>
</dbReference>